<dbReference type="InterPro" id="IPR010730">
    <property type="entry name" value="HET"/>
</dbReference>
<dbReference type="Proteomes" id="UP001301958">
    <property type="component" value="Unassembled WGS sequence"/>
</dbReference>
<dbReference type="EMBL" id="MU865482">
    <property type="protein sequence ID" value="KAK4222251.1"/>
    <property type="molecule type" value="Genomic_DNA"/>
</dbReference>
<feature type="domain" description="Heterokaryon incompatibility" evidence="1">
    <location>
        <begin position="212"/>
        <end position="326"/>
    </location>
</feature>
<organism evidence="2 3">
    <name type="scientific">Podospora fimiseda</name>
    <dbReference type="NCBI Taxonomy" id="252190"/>
    <lineage>
        <taxon>Eukaryota</taxon>
        <taxon>Fungi</taxon>
        <taxon>Dikarya</taxon>
        <taxon>Ascomycota</taxon>
        <taxon>Pezizomycotina</taxon>
        <taxon>Sordariomycetes</taxon>
        <taxon>Sordariomycetidae</taxon>
        <taxon>Sordariales</taxon>
        <taxon>Podosporaceae</taxon>
        <taxon>Podospora</taxon>
    </lineage>
</organism>
<dbReference type="AlphaFoldDB" id="A0AAN6YNZ1"/>
<dbReference type="PANTHER" id="PTHR33112">
    <property type="entry name" value="DOMAIN PROTEIN, PUTATIVE-RELATED"/>
    <property type="match status" value="1"/>
</dbReference>
<protein>
    <submittedName>
        <fullName evidence="2">Heterokaryon incompatibility protein-domain-containing protein</fullName>
    </submittedName>
</protein>
<evidence type="ECO:0000313" key="3">
    <source>
        <dbReference type="Proteomes" id="UP001301958"/>
    </source>
</evidence>
<accession>A0AAN6YNZ1</accession>
<dbReference type="PANTHER" id="PTHR33112:SF15">
    <property type="entry name" value="HETEROKARYON INCOMPATIBILITY DOMAIN-CONTAINING PROTEIN"/>
    <property type="match status" value="1"/>
</dbReference>
<sequence length="380" mass="42466">MPLEIQTSRTDEGMTEHDSNELRAETQAMREPGTVVPRFIIHKPEHTTEESGTSNRYLFCGVIAQVIPVLTSNFQFPSVKSTPRGHIELEIHSPTCISVEICYIGTYHDNLTGLPTQEVHGSAGLGFIHLGKAHHSDSIEPSAIRNEPVLELTPNQIAFVRNALQTCLSNPLHDCNPKLDPGLPEQWPKRILAITELIRLIDFNSQKLPGEYAALSYCWGEQDELDRHPPLKATSPTLSDLKAGVSFLRLPLTLHQAVRVCQYLGIKHIWIDCLCIIQDSKDGLDWEEEARKMQTVYSMAKIVIIASSSTSCHSGFFNIEVPGSVPLMDGQLQLRPSNCAGFHMGSGKIYNDHLTSRGRPYQEEALASRYVKFTTTDIQW</sequence>
<gene>
    <name evidence="2" type="ORF">QBC38DRAFT_460595</name>
</gene>
<reference evidence="2" key="2">
    <citation type="submission" date="2023-05" db="EMBL/GenBank/DDBJ databases">
        <authorList>
            <consortium name="Lawrence Berkeley National Laboratory"/>
            <person name="Steindorff A."/>
            <person name="Hensen N."/>
            <person name="Bonometti L."/>
            <person name="Westerberg I."/>
            <person name="Brannstrom I.O."/>
            <person name="Guillou S."/>
            <person name="Cros-Aarteil S."/>
            <person name="Calhoun S."/>
            <person name="Haridas S."/>
            <person name="Kuo A."/>
            <person name="Mondo S."/>
            <person name="Pangilinan J."/>
            <person name="Riley R."/>
            <person name="Labutti K."/>
            <person name="Andreopoulos B."/>
            <person name="Lipzen A."/>
            <person name="Chen C."/>
            <person name="Yanf M."/>
            <person name="Daum C."/>
            <person name="Ng V."/>
            <person name="Clum A."/>
            <person name="Ohm R."/>
            <person name="Martin F."/>
            <person name="Silar P."/>
            <person name="Natvig D."/>
            <person name="Lalanne C."/>
            <person name="Gautier V."/>
            <person name="Ament-Velasquez S.L."/>
            <person name="Kruys A."/>
            <person name="Hutchinson M.I."/>
            <person name="Powell A.J."/>
            <person name="Barry K."/>
            <person name="Miller A.N."/>
            <person name="Grigoriev I.V."/>
            <person name="Debuchy R."/>
            <person name="Gladieux P."/>
            <person name="Thoren M.H."/>
            <person name="Johannesson H."/>
        </authorList>
    </citation>
    <scope>NUCLEOTIDE SEQUENCE</scope>
    <source>
        <strain evidence="2">CBS 990.96</strain>
    </source>
</reference>
<dbReference type="Pfam" id="PF06985">
    <property type="entry name" value="HET"/>
    <property type="match status" value="1"/>
</dbReference>
<name>A0AAN6YNZ1_9PEZI</name>
<comment type="caution">
    <text evidence="2">The sequence shown here is derived from an EMBL/GenBank/DDBJ whole genome shotgun (WGS) entry which is preliminary data.</text>
</comment>
<evidence type="ECO:0000313" key="2">
    <source>
        <dbReference type="EMBL" id="KAK4222251.1"/>
    </source>
</evidence>
<keyword evidence="3" id="KW-1185">Reference proteome</keyword>
<evidence type="ECO:0000259" key="1">
    <source>
        <dbReference type="Pfam" id="PF06985"/>
    </source>
</evidence>
<proteinExistence type="predicted"/>
<reference evidence="2" key="1">
    <citation type="journal article" date="2023" name="Mol. Phylogenet. Evol.">
        <title>Genome-scale phylogeny and comparative genomics of the fungal order Sordariales.</title>
        <authorList>
            <person name="Hensen N."/>
            <person name="Bonometti L."/>
            <person name="Westerberg I."/>
            <person name="Brannstrom I.O."/>
            <person name="Guillou S."/>
            <person name="Cros-Aarteil S."/>
            <person name="Calhoun S."/>
            <person name="Haridas S."/>
            <person name="Kuo A."/>
            <person name="Mondo S."/>
            <person name="Pangilinan J."/>
            <person name="Riley R."/>
            <person name="LaButti K."/>
            <person name="Andreopoulos B."/>
            <person name="Lipzen A."/>
            <person name="Chen C."/>
            <person name="Yan M."/>
            <person name="Daum C."/>
            <person name="Ng V."/>
            <person name="Clum A."/>
            <person name="Steindorff A."/>
            <person name="Ohm R.A."/>
            <person name="Martin F."/>
            <person name="Silar P."/>
            <person name="Natvig D.O."/>
            <person name="Lalanne C."/>
            <person name="Gautier V."/>
            <person name="Ament-Velasquez S.L."/>
            <person name="Kruys A."/>
            <person name="Hutchinson M.I."/>
            <person name="Powell A.J."/>
            <person name="Barry K."/>
            <person name="Miller A.N."/>
            <person name="Grigoriev I.V."/>
            <person name="Debuchy R."/>
            <person name="Gladieux P."/>
            <person name="Hiltunen Thoren M."/>
            <person name="Johannesson H."/>
        </authorList>
    </citation>
    <scope>NUCLEOTIDE SEQUENCE</scope>
    <source>
        <strain evidence="2">CBS 990.96</strain>
    </source>
</reference>